<protein>
    <submittedName>
        <fullName evidence="9">Type II secretion protein F</fullName>
    </submittedName>
</protein>
<evidence type="ECO:0000256" key="1">
    <source>
        <dbReference type="ARBA" id="ARBA00004651"/>
    </source>
</evidence>
<name>A0A1D7XKR5_9CLOT</name>
<keyword evidence="4 7" id="KW-0812">Transmembrane</keyword>
<dbReference type="KEGG" id="ctae:BGI42_09395"/>
<feature type="transmembrane region" description="Helical" evidence="7">
    <location>
        <begin position="328"/>
        <end position="349"/>
    </location>
</feature>
<gene>
    <name evidence="9" type="ORF">BGI42_09395</name>
</gene>
<evidence type="ECO:0000256" key="4">
    <source>
        <dbReference type="ARBA" id="ARBA00022692"/>
    </source>
</evidence>
<keyword evidence="6 7" id="KW-0472">Membrane</keyword>
<dbReference type="GO" id="GO:0005886">
    <property type="term" value="C:plasma membrane"/>
    <property type="evidence" value="ECO:0007669"/>
    <property type="project" value="UniProtKB-SubCell"/>
</dbReference>
<feature type="transmembrane region" description="Helical" evidence="7">
    <location>
        <begin position="220"/>
        <end position="241"/>
    </location>
</feature>
<dbReference type="EMBL" id="CP017253">
    <property type="protein sequence ID" value="AOR23926.1"/>
    <property type="molecule type" value="Genomic_DNA"/>
</dbReference>
<sequence length="358" mass="40872">MSIFKKINNFLNKRYMKINFNELSLISGSLAQLYKDGIKINEALNLIKEIILTKEYKRSIDQIVKNIESGETLSAAFYKHYELYPKFFIGIISIGENSGNLYEALNALKEYYGKRAFIKKYILSSLAYPIILFISILALIVFLVLIVIPNFNSIYSSIGIKAPIISQKIYEISMYIKENISISIMFLLCWGVIIPFIIIKKLMGKKYMYLLSKFKIFNRFLEYVIVFIISIIINSGMNISYGLKQCASSMNSGYISNKLIEINKDILKGNTLSESIINADIFSKYTIAIIKVREESGSVGEGLKELSIILEKSLIKIVNKYLSLLQPFFIIVISVIITLFFIIFILPLFDGLKVGIIK</sequence>
<evidence type="ECO:0000256" key="3">
    <source>
        <dbReference type="ARBA" id="ARBA00022475"/>
    </source>
</evidence>
<feature type="domain" description="Type II secretion system protein GspF" evidence="8">
    <location>
        <begin position="29"/>
        <end position="149"/>
    </location>
</feature>
<dbReference type="InterPro" id="IPR003004">
    <property type="entry name" value="GspF/PilC"/>
</dbReference>
<dbReference type="OrthoDB" id="9805682at2"/>
<evidence type="ECO:0000256" key="5">
    <source>
        <dbReference type="ARBA" id="ARBA00022989"/>
    </source>
</evidence>
<evidence type="ECO:0000313" key="10">
    <source>
        <dbReference type="Proteomes" id="UP000094652"/>
    </source>
</evidence>
<proteinExistence type="inferred from homology"/>
<keyword evidence="3" id="KW-1003">Cell membrane</keyword>
<comment type="subcellular location">
    <subcellularLocation>
        <location evidence="1">Cell membrane</location>
        <topology evidence="1">Multi-pass membrane protein</topology>
    </subcellularLocation>
</comment>
<dbReference type="PANTHER" id="PTHR30012:SF0">
    <property type="entry name" value="TYPE II SECRETION SYSTEM PROTEIN F-RELATED"/>
    <property type="match status" value="1"/>
</dbReference>
<evidence type="ECO:0000256" key="7">
    <source>
        <dbReference type="SAM" id="Phobius"/>
    </source>
</evidence>
<accession>A0A1D7XKR5</accession>
<comment type="similarity">
    <text evidence="2">Belongs to the GSP F family.</text>
</comment>
<dbReference type="Gene3D" id="1.20.81.30">
    <property type="entry name" value="Type II secretion system (T2SS), domain F"/>
    <property type="match status" value="2"/>
</dbReference>
<keyword evidence="5 7" id="KW-1133">Transmembrane helix</keyword>
<feature type="domain" description="Type II secretion system protein GspF" evidence="8">
    <location>
        <begin position="229"/>
        <end position="347"/>
    </location>
</feature>
<dbReference type="InterPro" id="IPR018076">
    <property type="entry name" value="T2SS_GspF_dom"/>
</dbReference>
<evidence type="ECO:0000256" key="2">
    <source>
        <dbReference type="ARBA" id="ARBA00005745"/>
    </source>
</evidence>
<dbReference type="Pfam" id="PF00482">
    <property type="entry name" value="T2SSF"/>
    <property type="match status" value="2"/>
</dbReference>
<evidence type="ECO:0000313" key="9">
    <source>
        <dbReference type="EMBL" id="AOR23926.1"/>
    </source>
</evidence>
<reference evidence="10" key="1">
    <citation type="submission" date="2016-09" db="EMBL/GenBank/DDBJ databases">
        <title>Genomics of Clostridium taeniosporum, an organism which forms endospores with ribbon-like appendages.</title>
        <authorList>
            <person name="Walker J.R."/>
        </authorList>
    </citation>
    <scope>NUCLEOTIDE SEQUENCE [LARGE SCALE GENOMIC DNA]</scope>
    <source>
        <strain evidence="10">1/k</strain>
    </source>
</reference>
<dbReference type="PANTHER" id="PTHR30012">
    <property type="entry name" value="GENERAL SECRETION PATHWAY PROTEIN"/>
    <property type="match status" value="1"/>
</dbReference>
<dbReference type="RefSeq" id="WP_069680066.1">
    <property type="nucleotide sequence ID" value="NZ_CP017253.2"/>
</dbReference>
<feature type="transmembrane region" description="Helical" evidence="7">
    <location>
        <begin position="180"/>
        <end position="199"/>
    </location>
</feature>
<dbReference type="Proteomes" id="UP000094652">
    <property type="component" value="Chromosome"/>
</dbReference>
<dbReference type="PRINTS" id="PR00812">
    <property type="entry name" value="BCTERIALGSPF"/>
</dbReference>
<keyword evidence="10" id="KW-1185">Reference proteome</keyword>
<feature type="transmembrane region" description="Helical" evidence="7">
    <location>
        <begin position="121"/>
        <end position="148"/>
    </location>
</feature>
<dbReference type="STRING" id="394958.BGI42_09395"/>
<dbReference type="InterPro" id="IPR042094">
    <property type="entry name" value="T2SS_GspF_sf"/>
</dbReference>
<organism evidence="9 10">
    <name type="scientific">Clostridium taeniosporum</name>
    <dbReference type="NCBI Taxonomy" id="394958"/>
    <lineage>
        <taxon>Bacteria</taxon>
        <taxon>Bacillati</taxon>
        <taxon>Bacillota</taxon>
        <taxon>Clostridia</taxon>
        <taxon>Eubacteriales</taxon>
        <taxon>Clostridiaceae</taxon>
        <taxon>Clostridium</taxon>
    </lineage>
</organism>
<dbReference type="AlphaFoldDB" id="A0A1D7XKR5"/>
<evidence type="ECO:0000259" key="8">
    <source>
        <dbReference type="Pfam" id="PF00482"/>
    </source>
</evidence>
<evidence type="ECO:0000256" key="6">
    <source>
        <dbReference type="ARBA" id="ARBA00023136"/>
    </source>
</evidence>